<dbReference type="InterPro" id="IPR009057">
    <property type="entry name" value="Homeodomain-like_sf"/>
</dbReference>
<feature type="domain" description="HTH tetR-type" evidence="5">
    <location>
        <begin position="15"/>
        <end position="75"/>
    </location>
</feature>
<evidence type="ECO:0000313" key="7">
    <source>
        <dbReference type="Proteomes" id="UP001163882"/>
    </source>
</evidence>
<dbReference type="SUPFAM" id="SSF46689">
    <property type="entry name" value="Homeodomain-like"/>
    <property type="match status" value="1"/>
</dbReference>
<dbReference type="EMBL" id="CP107716">
    <property type="protein sequence ID" value="UYQ71613.1"/>
    <property type="molecule type" value="Genomic_DNA"/>
</dbReference>
<evidence type="ECO:0000256" key="3">
    <source>
        <dbReference type="ARBA" id="ARBA00023163"/>
    </source>
</evidence>
<keyword evidence="1" id="KW-0805">Transcription regulation</keyword>
<evidence type="ECO:0000313" key="6">
    <source>
        <dbReference type="EMBL" id="UYQ71613.1"/>
    </source>
</evidence>
<dbReference type="InterPro" id="IPR001647">
    <property type="entry name" value="HTH_TetR"/>
</dbReference>
<dbReference type="PROSITE" id="PS50977">
    <property type="entry name" value="HTH_TETR_2"/>
    <property type="match status" value="1"/>
</dbReference>
<dbReference type="RefSeq" id="WP_264225263.1">
    <property type="nucleotide sequence ID" value="NZ_CP107716.1"/>
</dbReference>
<evidence type="ECO:0000256" key="1">
    <source>
        <dbReference type="ARBA" id="ARBA00023015"/>
    </source>
</evidence>
<gene>
    <name evidence="6" type="ORF">OF122_16450</name>
</gene>
<evidence type="ECO:0000256" key="2">
    <source>
        <dbReference type="ARBA" id="ARBA00023125"/>
    </source>
</evidence>
<keyword evidence="2 4" id="KW-0238">DNA-binding</keyword>
<proteinExistence type="predicted"/>
<dbReference type="Gene3D" id="1.10.357.10">
    <property type="entry name" value="Tetracycline Repressor, domain 2"/>
    <property type="match status" value="1"/>
</dbReference>
<reference evidence="6" key="1">
    <citation type="submission" date="2022-10" db="EMBL/GenBank/DDBJ databases">
        <title>YIM 151497 complete genome.</title>
        <authorList>
            <person name="Chen X."/>
        </authorList>
    </citation>
    <scope>NUCLEOTIDE SEQUENCE</scope>
    <source>
        <strain evidence="6">YIM 151497</strain>
    </source>
</reference>
<keyword evidence="7" id="KW-1185">Reference proteome</keyword>
<protein>
    <submittedName>
        <fullName evidence="6">TetR/AcrR family transcriptional regulator</fullName>
    </submittedName>
</protein>
<dbReference type="InterPro" id="IPR050109">
    <property type="entry name" value="HTH-type_TetR-like_transc_reg"/>
</dbReference>
<dbReference type="PRINTS" id="PR00455">
    <property type="entry name" value="HTHTETR"/>
</dbReference>
<evidence type="ECO:0000256" key="4">
    <source>
        <dbReference type="PROSITE-ProRule" id="PRU00335"/>
    </source>
</evidence>
<keyword evidence="3" id="KW-0804">Transcription</keyword>
<evidence type="ECO:0000259" key="5">
    <source>
        <dbReference type="PROSITE" id="PS50977"/>
    </source>
</evidence>
<dbReference type="Pfam" id="PF00440">
    <property type="entry name" value="TetR_N"/>
    <property type="match status" value="1"/>
</dbReference>
<dbReference type="PANTHER" id="PTHR30055">
    <property type="entry name" value="HTH-TYPE TRANSCRIPTIONAL REGULATOR RUTR"/>
    <property type="match status" value="1"/>
</dbReference>
<name>A0ABY6ILY9_9HYPH</name>
<sequence length="198" mass="20650">MQMESARRSNKERSDATRAALIAAGRALFTARPYGEIGTPEIVAKAGVTRGALYHHFADKQALFAAVVDAEAAAVAREIEQSSSQGTAPYVALLSGGRAYLDAMAVPGRTRLLLLDAPAILGHAEAEAIDMCHSARTLQEGLGIAMAAGAIPKLPLDPLTQVISSAFDRAALAIEAGGNRAEWETILEALLTGIASKT</sequence>
<dbReference type="InterPro" id="IPR049484">
    <property type="entry name" value="Rv0078-like_C"/>
</dbReference>
<dbReference type="Proteomes" id="UP001163882">
    <property type="component" value="Chromosome"/>
</dbReference>
<dbReference type="PANTHER" id="PTHR30055:SF234">
    <property type="entry name" value="HTH-TYPE TRANSCRIPTIONAL REGULATOR BETI"/>
    <property type="match status" value="1"/>
</dbReference>
<dbReference type="Pfam" id="PF21351">
    <property type="entry name" value="TetR_C_41"/>
    <property type="match status" value="1"/>
</dbReference>
<organism evidence="6 7">
    <name type="scientific">Pelagibacterium flavum</name>
    <dbReference type="NCBI Taxonomy" id="2984530"/>
    <lineage>
        <taxon>Bacteria</taxon>
        <taxon>Pseudomonadati</taxon>
        <taxon>Pseudomonadota</taxon>
        <taxon>Alphaproteobacteria</taxon>
        <taxon>Hyphomicrobiales</taxon>
        <taxon>Devosiaceae</taxon>
        <taxon>Pelagibacterium</taxon>
    </lineage>
</organism>
<feature type="DNA-binding region" description="H-T-H motif" evidence="4">
    <location>
        <begin position="38"/>
        <end position="57"/>
    </location>
</feature>
<accession>A0ABY6ILY9</accession>